<dbReference type="InterPro" id="IPR050194">
    <property type="entry name" value="Glycosyltransferase_grp1"/>
</dbReference>
<keyword evidence="2" id="KW-1185">Reference proteome</keyword>
<dbReference type="PANTHER" id="PTHR45947">
    <property type="entry name" value="SULFOQUINOVOSYL TRANSFERASE SQD2"/>
    <property type="match status" value="1"/>
</dbReference>
<reference evidence="1 2" key="1">
    <citation type="submission" date="2022-05" db="EMBL/GenBank/DDBJ databases">
        <title>Genome Sequencing of Bee-Associated Microbes.</title>
        <authorList>
            <person name="Dunlap C."/>
        </authorList>
    </citation>
    <scope>NUCLEOTIDE SEQUENCE [LARGE SCALE GENOMIC DNA]</scope>
    <source>
        <strain evidence="1 2">NRRL NRS-750</strain>
    </source>
</reference>
<dbReference type="EMBL" id="JAMDLY010000006">
    <property type="protein sequence ID" value="MCY9528598.1"/>
    <property type="molecule type" value="Genomic_DNA"/>
</dbReference>
<accession>A0ABT4E4E7</accession>
<comment type="caution">
    <text evidence="1">The sequence shown here is derived from an EMBL/GenBank/DDBJ whole genome shotgun (WGS) entry which is preliminary data.</text>
</comment>
<dbReference type="Proteomes" id="UP001527090">
    <property type="component" value="Unassembled WGS sequence"/>
</dbReference>
<dbReference type="Gene3D" id="3.40.50.2000">
    <property type="entry name" value="Glycogen Phosphorylase B"/>
    <property type="match status" value="1"/>
</dbReference>
<dbReference type="RefSeq" id="WP_090514089.1">
    <property type="nucleotide sequence ID" value="NZ_JAMDLY010000006.1"/>
</dbReference>
<proteinExistence type="predicted"/>
<dbReference type="SUPFAM" id="SSF53756">
    <property type="entry name" value="UDP-Glycosyltransferase/glycogen phosphorylase"/>
    <property type="match status" value="1"/>
</dbReference>
<dbReference type="Gene3D" id="3.40.50.11010">
    <property type="match status" value="1"/>
</dbReference>
<organism evidence="1 2">
    <name type="scientific">Paenibacillus alvei</name>
    <name type="common">Bacillus alvei</name>
    <dbReference type="NCBI Taxonomy" id="44250"/>
    <lineage>
        <taxon>Bacteria</taxon>
        <taxon>Bacillati</taxon>
        <taxon>Bacillota</taxon>
        <taxon>Bacilli</taxon>
        <taxon>Bacillales</taxon>
        <taxon>Paenibacillaceae</taxon>
        <taxon>Paenibacillus</taxon>
    </lineage>
</organism>
<protein>
    <recommendedName>
        <fullName evidence="3">Glycosyltransferase</fullName>
    </recommendedName>
</protein>
<gene>
    <name evidence="1" type="ORF">M5X04_04505</name>
</gene>
<evidence type="ECO:0000313" key="1">
    <source>
        <dbReference type="EMBL" id="MCY9528598.1"/>
    </source>
</evidence>
<evidence type="ECO:0000313" key="2">
    <source>
        <dbReference type="Proteomes" id="UP001527090"/>
    </source>
</evidence>
<name>A0ABT4E4E7_PAEAL</name>
<evidence type="ECO:0008006" key="3">
    <source>
        <dbReference type="Google" id="ProtNLM"/>
    </source>
</evidence>
<sequence>MSNRMAYLMHVDWNWIKQRPHFMAEELTRYFDVDLLYIKKITSKNLVNNSLSAQFNNIETIIKMPLSARSKLLNNIEKVINSNVVSEIYRREYDVIWITSPIMLQFIDLNKFHFSQVIVYDCMDDVISFPQNKAVINYVYNLEKQLLARADVVFTSSFNLSKKMEERGAEQDIHIINNAMDLKTFSNKMLITKANDPESFFSIVYFGTIGSWIDFDVVVKIANYFSDIEFLFYGPKEVEVPLHPRIQYKGVVKHEDLLEISYKANAFIMPFVVNDLILSVDPVKIYEYIALGKPTIVVEYPETLKFSDFIYLYSTSDDLIDIITKIKNCSDPRKSEEEIAQFISNNSWGKRILEVQSILNNHIK</sequence>
<dbReference type="PANTHER" id="PTHR45947:SF3">
    <property type="entry name" value="SULFOQUINOVOSYL TRANSFERASE SQD2"/>
    <property type="match status" value="1"/>
</dbReference>